<gene>
    <name evidence="2" type="ORF">B0H16DRAFT_1466823</name>
</gene>
<accession>A0AAD7I6F8</accession>
<sequence length="114" mass="12364">MASWEVVILLGVGIFNATAPTVPGDVPRPANRAGYGYHAGTVTEKKLCSVACPSVPCVLDSNMQCREREYDVNIRVGSRLGVETLEPFRNFESDLWPLPGCGTALPVVPILGYW</sequence>
<evidence type="ECO:0000256" key="1">
    <source>
        <dbReference type="SAM" id="SignalP"/>
    </source>
</evidence>
<feature type="chain" id="PRO_5042157578" evidence="1">
    <location>
        <begin position="25"/>
        <end position="114"/>
    </location>
</feature>
<protein>
    <submittedName>
        <fullName evidence="2">Uncharacterized protein</fullName>
    </submittedName>
</protein>
<dbReference type="EMBL" id="JARKIB010000123">
    <property type="protein sequence ID" value="KAJ7736117.1"/>
    <property type="molecule type" value="Genomic_DNA"/>
</dbReference>
<evidence type="ECO:0000313" key="3">
    <source>
        <dbReference type="Proteomes" id="UP001215598"/>
    </source>
</evidence>
<dbReference type="Proteomes" id="UP001215598">
    <property type="component" value="Unassembled WGS sequence"/>
</dbReference>
<name>A0AAD7I6F8_9AGAR</name>
<evidence type="ECO:0000313" key="2">
    <source>
        <dbReference type="EMBL" id="KAJ7736117.1"/>
    </source>
</evidence>
<keyword evidence="1" id="KW-0732">Signal</keyword>
<feature type="signal peptide" evidence="1">
    <location>
        <begin position="1"/>
        <end position="24"/>
    </location>
</feature>
<organism evidence="2 3">
    <name type="scientific">Mycena metata</name>
    <dbReference type="NCBI Taxonomy" id="1033252"/>
    <lineage>
        <taxon>Eukaryota</taxon>
        <taxon>Fungi</taxon>
        <taxon>Dikarya</taxon>
        <taxon>Basidiomycota</taxon>
        <taxon>Agaricomycotina</taxon>
        <taxon>Agaricomycetes</taxon>
        <taxon>Agaricomycetidae</taxon>
        <taxon>Agaricales</taxon>
        <taxon>Marasmiineae</taxon>
        <taxon>Mycenaceae</taxon>
        <taxon>Mycena</taxon>
    </lineage>
</organism>
<comment type="caution">
    <text evidence="2">The sequence shown here is derived from an EMBL/GenBank/DDBJ whole genome shotgun (WGS) entry which is preliminary data.</text>
</comment>
<proteinExistence type="predicted"/>
<dbReference type="AlphaFoldDB" id="A0AAD7I6F8"/>
<keyword evidence="3" id="KW-1185">Reference proteome</keyword>
<reference evidence="2" key="1">
    <citation type="submission" date="2023-03" db="EMBL/GenBank/DDBJ databases">
        <title>Massive genome expansion in bonnet fungi (Mycena s.s.) driven by repeated elements and novel gene families across ecological guilds.</title>
        <authorList>
            <consortium name="Lawrence Berkeley National Laboratory"/>
            <person name="Harder C.B."/>
            <person name="Miyauchi S."/>
            <person name="Viragh M."/>
            <person name="Kuo A."/>
            <person name="Thoen E."/>
            <person name="Andreopoulos B."/>
            <person name="Lu D."/>
            <person name="Skrede I."/>
            <person name="Drula E."/>
            <person name="Henrissat B."/>
            <person name="Morin E."/>
            <person name="Kohler A."/>
            <person name="Barry K."/>
            <person name="LaButti K."/>
            <person name="Morin E."/>
            <person name="Salamov A."/>
            <person name="Lipzen A."/>
            <person name="Mereny Z."/>
            <person name="Hegedus B."/>
            <person name="Baldrian P."/>
            <person name="Stursova M."/>
            <person name="Weitz H."/>
            <person name="Taylor A."/>
            <person name="Grigoriev I.V."/>
            <person name="Nagy L.G."/>
            <person name="Martin F."/>
            <person name="Kauserud H."/>
        </authorList>
    </citation>
    <scope>NUCLEOTIDE SEQUENCE</scope>
    <source>
        <strain evidence="2">CBHHK182m</strain>
    </source>
</reference>